<dbReference type="Proteomes" id="UP000694941">
    <property type="component" value="Unplaced"/>
</dbReference>
<evidence type="ECO:0000313" key="3">
    <source>
        <dbReference type="RefSeq" id="XP_022238965.1"/>
    </source>
</evidence>
<sequence>MAEASHSHQMVGLSLLETQDDNQFQWKVQFTTAATSSTCMKFLYILTFSFLITFFEHPCHERWRNGKDMKWSHCLLPSGSGARSQNMDTVNPRSDTEWFLRLLELSLSNDVGQNPTGGRKDRSGPY</sequence>
<gene>
    <name evidence="3" type="primary">LOC111085304</name>
</gene>
<organism evidence="2 3">
    <name type="scientific">Limulus polyphemus</name>
    <name type="common">Atlantic horseshoe crab</name>
    <dbReference type="NCBI Taxonomy" id="6850"/>
    <lineage>
        <taxon>Eukaryota</taxon>
        <taxon>Metazoa</taxon>
        <taxon>Ecdysozoa</taxon>
        <taxon>Arthropoda</taxon>
        <taxon>Chelicerata</taxon>
        <taxon>Merostomata</taxon>
        <taxon>Xiphosura</taxon>
        <taxon>Limulidae</taxon>
        <taxon>Limulus</taxon>
    </lineage>
</organism>
<evidence type="ECO:0000313" key="2">
    <source>
        <dbReference type="Proteomes" id="UP000694941"/>
    </source>
</evidence>
<keyword evidence="1" id="KW-0472">Membrane</keyword>
<feature type="transmembrane region" description="Helical" evidence="1">
    <location>
        <begin position="42"/>
        <end position="59"/>
    </location>
</feature>
<keyword evidence="1" id="KW-1133">Transmembrane helix</keyword>
<dbReference type="GeneID" id="111085304"/>
<name>A0ABM1S5R0_LIMPO</name>
<keyword evidence="2" id="KW-1185">Reference proteome</keyword>
<dbReference type="RefSeq" id="XP_022238965.1">
    <property type="nucleotide sequence ID" value="XM_022383257.1"/>
</dbReference>
<reference evidence="3" key="1">
    <citation type="submission" date="2025-08" db="UniProtKB">
        <authorList>
            <consortium name="RefSeq"/>
        </authorList>
    </citation>
    <scope>IDENTIFICATION</scope>
    <source>
        <tissue evidence="3">Muscle</tissue>
    </source>
</reference>
<proteinExistence type="predicted"/>
<evidence type="ECO:0000256" key="1">
    <source>
        <dbReference type="SAM" id="Phobius"/>
    </source>
</evidence>
<accession>A0ABM1S5R0</accession>
<protein>
    <submittedName>
        <fullName evidence="3">Uncharacterized protein LOC111085304</fullName>
    </submittedName>
</protein>
<keyword evidence="1" id="KW-0812">Transmembrane</keyword>